<keyword evidence="7" id="KW-1133">Transmembrane helix</keyword>
<accession>A0A2Z5A9Q3</accession>
<proteinExistence type="inferred from homology"/>
<reference evidence="9 10" key="1">
    <citation type="submission" date="2017-06" db="EMBL/GenBank/DDBJ databases">
        <title>Evolution towards high GC content and high-temperature stress adaptation in endophytic Pseudomonas oryzihabitans impacted its plant-growth promoting traits.</title>
        <authorList>
            <person name="Nascimento F.X."/>
        </authorList>
    </citation>
    <scope>NUCLEOTIDE SEQUENCE [LARGE SCALE GENOMIC DNA]</scope>
    <source>
        <strain evidence="9 10">MS8</strain>
    </source>
</reference>
<comment type="similarity">
    <text evidence="1 7">Belongs to the CcmH/CycL/Ccl2/NrfF family.</text>
</comment>
<dbReference type="PANTHER" id="PTHR47870">
    <property type="entry name" value="CYTOCHROME C-TYPE BIOGENESIS PROTEIN CCMH"/>
    <property type="match status" value="1"/>
</dbReference>
<dbReference type="STRING" id="47885.APT59_13820"/>
<evidence type="ECO:0000256" key="6">
    <source>
        <dbReference type="ARBA" id="ARBA00023004"/>
    </source>
</evidence>
<keyword evidence="6 7" id="KW-0408">Iron</keyword>
<name>A0A2Z5A9Q3_9PSED</name>
<keyword evidence="3 7" id="KW-0479">Metal-binding</keyword>
<keyword evidence="4 7" id="KW-0732">Signal</keyword>
<gene>
    <name evidence="9" type="ORF">CE139_17810</name>
</gene>
<dbReference type="FunFam" id="1.10.8.640:FF:000001">
    <property type="entry name" value="Cytochrome c-type biogenesis protein"/>
    <property type="match status" value="1"/>
</dbReference>
<dbReference type="AlphaFoldDB" id="A0A2Z5A9Q3"/>
<dbReference type="Gene3D" id="1.10.8.640">
    <property type="entry name" value="Cytochrome C biogenesis protein"/>
    <property type="match status" value="1"/>
</dbReference>
<comment type="function">
    <text evidence="7">Possible subunit of a heme lyase.</text>
</comment>
<dbReference type="GO" id="GO:0005886">
    <property type="term" value="C:plasma membrane"/>
    <property type="evidence" value="ECO:0007669"/>
    <property type="project" value="TreeGrafter"/>
</dbReference>
<evidence type="ECO:0000256" key="2">
    <source>
        <dbReference type="ARBA" id="ARBA00022617"/>
    </source>
</evidence>
<dbReference type="InterPro" id="IPR051263">
    <property type="entry name" value="C-type_cytochrome_biogenesis"/>
</dbReference>
<organism evidence="9 10">
    <name type="scientific">Pseudomonas oryzihabitans</name>
    <dbReference type="NCBI Taxonomy" id="47885"/>
    <lineage>
        <taxon>Bacteria</taxon>
        <taxon>Pseudomonadati</taxon>
        <taxon>Pseudomonadota</taxon>
        <taxon>Gammaproteobacteria</taxon>
        <taxon>Pseudomonadales</taxon>
        <taxon>Pseudomonadaceae</taxon>
        <taxon>Pseudomonas</taxon>
    </lineage>
</organism>
<evidence type="ECO:0000256" key="4">
    <source>
        <dbReference type="ARBA" id="ARBA00022729"/>
    </source>
</evidence>
<evidence type="ECO:0000256" key="3">
    <source>
        <dbReference type="ARBA" id="ARBA00022723"/>
    </source>
</evidence>
<dbReference type="EMBL" id="CP022198">
    <property type="protein sequence ID" value="AXA67598.1"/>
    <property type="molecule type" value="Genomic_DNA"/>
</dbReference>
<sequence length="152" mass="17164">MKVGWLLLLLAWSTLTQAAIDPYGFHDDAERARFQALTRELRCPKCQNQDLADSNAPIAGDLRREIQRLMAAGQGDDEIIAHLEQRYGEFIRYRPPFEGRTLLLWLLPGLGLLGGAGLLLVLTRGRRPEQTLSDAERQRLAALQAEEEEPRC</sequence>
<evidence type="ECO:0000256" key="5">
    <source>
        <dbReference type="ARBA" id="ARBA00022748"/>
    </source>
</evidence>
<evidence type="ECO:0000256" key="7">
    <source>
        <dbReference type="RuleBase" id="RU364112"/>
    </source>
</evidence>
<keyword evidence="5" id="KW-0201">Cytochrome c-type biogenesis</keyword>
<dbReference type="PANTHER" id="PTHR47870:SF1">
    <property type="entry name" value="CYTOCHROME C-TYPE BIOGENESIS PROTEIN CCMH"/>
    <property type="match status" value="1"/>
</dbReference>
<dbReference type="RefSeq" id="WP_208691693.1">
    <property type="nucleotide sequence ID" value="NZ_CP022198.1"/>
</dbReference>
<dbReference type="Proteomes" id="UP000250579">
    <property type="component" value="Chromosome"/>
</dbReference>
<feature type="chain" id="PRO_5016191149" description="Cytochrome c-type biogenesis protein" evidence="7">
    <location>
        <begin position="19"/>
        <end position="152"/>
    </location>
</feature>
<feature type="transmembrane region" description="Helical" evidence="7">
    <location>
        <begin position="102"/>
        <end position="122"/>
    </location>
</feature>
<feature type="domain" description="CcmH/CycL/Ccl2/NrfF N-terminal" evidence="8">
    <location>
        <begin position="6"/>
        <end position="143"/>
    </location>
</feature>
<dbReference type="GO" id="GO:0046872">
    <property type="term" value="F:metal ion binding"/>
    <property type="evidence" value="ECO:0007669"/>
    <property type="project" value="UniProtKB-KW"/>
</dbReference>
<evidence type="ECO:0000313" key="10">
    <source>
        <dbReference type="Proteomes" id="UP000250579"/>
    </source>
</evidence>
<keyword evidence="7" id="KW-0812">Transmembrane</keyword>
<dbReference type="CDD" id="cd16378">
    <property type="entry name" value="CcmH_N"/>
    <property type="match status" value="1"/>
</dbReference>
<feature type="signal peptide" evidence="7">
    <location>
        <begin position="1"/>
        <end position="18"/>
    </location>
</feature>
<keyword evidence="2 7" id="KW-0349">Heme</keyword>
<protein>
    <recommendedName>
        <fullName evidence="7">Cytochrome c-type biogenesis protein</fullName>
    </recommendedName>
</protein>
<dbReference type="InterPro" id="IPR038297">
    <property type="entry name" value="CcmH/CycL/NrfF/Ccl2_sf"/>
</dbReference>
<dbReference type="Pfam" id="PF03918">
    <property type="entry name" value="CcmH"/>
    <property type="match status" value="1"/>
</dbReference>
<dbReference type="GO" id="GO:0017004">
    <property type="term" value="P:cytochrome complex assembly"/>
    <property type="evidence" value="ECO:0007669"/>
    <property type="project" value="UniProtKB-KW"/>
</dbReference>
<dbReference type="InterPro" id="IPR005616">
    <property type="entry name" value="CcmH/CycL/Ccl2/NrfF_N"/>
</dbReference>
<evidence type="ECO:0000259" key="8">
    <source>
        <dbReference type="Pfam" id="PF03918"/>
    </source>
</evidence>
<evidence type="ECO:0000313" key="9">
    <source>
        <dbReference type="EMBL" id="AXA67598.1"/>
    </source>
</evidence>
<evidence type="ECO:0000256" key="1">
    <source>
        <dbReference type="ARBA" id="ARBA00010342"/>
    </source>
</evidence>
<keyword evidence="7" id="KW-0472">Membrane</keyword>